<evidence type="ECO:0000313" key="3">
    <source>
        <dbReference type="EMBL" id="KAG7377435.1"/>
    </source>
</evidence>
<keyword evidence="4" id="KW-1185">Reference proteome</keyword>
<dbReference type="PROSITE" id="PS50176">
    <property type="entry name" value="ARM_REPEAT"/>
    <property type="match status" value="1"/>
</dbReference>
<dbReference type="SMART" id="SM00185">
    <property type="entry name" value="ARM"/>
    <property type="match status" value="9"/>
</dbReference>
<protein>
    <submittedName>
        <fullName evidence="3">Uncharacterized protein</fullName>
    </submittedName>
</protein>
<dbReference type="InterPro" id="IPR000225">
    <property type="entry name" value="Armadillo"/>
</dbReference>
<dbReference type="Pfam" id="PF00514">
    <property type="entry name" value="Arm"/>
    <property type="match status" value="1"/>
</dbReference>
<dbReference type="AlphaFoldDB" id="A0A8T1V8Y7"/>
<feature type="region of interest" description="Disordered" evidence="2">
    <location>
        <begin position="851"/>
        <end position="883"/>
    </location>
</feature>
<organism evidence="3 4">
    <name type="scientific">Phytophthora pseudosyringae</name>
    <dbReference type="NCBI Taxonomy" id="221518"/>
    <lineage>
        <taxon>Eukaryota</taxon>
        <taxon>Sar</taxon>
        <taxon>Stramenopiles</taxon>
        <taxon>Oomycota</taxon>
        <taxon>Peronosporomycetes</taxon>
        <taxon>Peronosporales</taxon>
        <taxon>Peronosporaceae</taxon>
        <taxon>Phytophthora</taxon>
    </lineage>
</organism>
<sequence>MDVAIVIVNGLREIHELRNAIRHQRRKNRKTYMRMMEICVELDLSGPLRANPTLQRTHAIEKFAAAVASFKSYLRKYDDMHRVVRIFKHTIMEEERLNIVDEIDKLYRLLNLATVVAVMNGQASASSNTAQLFAKLGNMHSDIKLSHDQILDALRTNKQELQVAKMKITLESEKSATNVDQQRVLARQGPIPKNYAPAAIDSEPSSTGEDPSLDVVAQSPMIAMKQSGPHNAAGKNDPPESNDSADNVKSDASVATTSEVDQSTADVVIGATTLAVTKVELAELKQTTANEEENNSEEEEEKKEPINLEPEPMPSTTDDVPQDEEEEKEDVGKTPPLEQQLEDFSVPLLIQLLGSGQATAQQTEQALLHLVGKCVTNSNRVQVYKTRGISALSNVIRSTESYFAQLYALHCLSWFTFSYSKMRESEFVELQRLVRAPTHSEILSLLHDLQYGDEKVKEVAALQCSCLTTRGDGDALRRVGVLPLLIGLLTDGTANQKLWAAEALATLASDSDESCVAITLEGATPPLVALLRSGTDMQKQEAAYALGNLAANNEPNRAKIAREGAIPPMVAFVKAATDAQNQWAVCALGFLSRNNEENRVLIAQEGAIPPLVALLREGTRAQKQWSAYTLGYLAHDDANRVEITRQGAITPLIELLRTGTEMQKQRAAFALGNLACDNYAAVDLDEAIVPLVELVRSGSDSQKEDAAYTLGNIAASNIDRRAEIGRKGAIAPLVQLLTAGNGDQKQWAAFALRCLANENDANRSAIVEQQCALEALAALAEEGTDEQKEQAALALQHLVPNEDELTNAFTPDRFMAPLMGYLRAGITSQNANMAAAVREGVVPLFQRLMKPDADAPMQPSSTEPESPAHKHPIDQPRSMPDAW</sequence>
<evidence type="ECO:0000313" key="4">
    <source>
        <dbReference type="Proteomes" id="UP000694044"/>
    </source>
</evidence>
<dbReference type="EMBL" id="JAGDFM010000526">
    <property type="protein sequence ID" value="KAG7377435.1"/>
    <property type="molecule type" value="Genomic_DNA"/>
</dbReference>
<feature type="compositionally biased region" description="Acidic residues" evidence="2">
    <location>
        <begin position="290"/>
        <end position="301"/>
    </location>
</feature>
<evidence type="ECO:0000256" key="2">
    <source>
        <dbReference type="SAM" id="MobiDB-lite"/>
    </source>
</evidence>
<dbReference type="PANTHER" id="PTHR23315">
    <property type="entry name" value="U BOX DOMAIN-CONTAINING"/>
    <property type="match status" value="1"/>
</dbReference>
<feature type="region of interest" description="Disordered" evidence="2">
    <location>
        <begin position="285"/>
        <end position="338"/>
    </location>
</feature>
<feature type="region of interest" description="Disordered" evidence="2">
    <location>
        <begin position="226"/>
        <end position="261"/>
    </location>
</feature>
<dbReference type="OrthoDB" id="206755at2759"/>
<feature type="compositionally biased region" description="Acidic residues" evidence="2">
    <location>
        <begin position="320"/>
        <end position="329"/>
    </location>
</feature>
<feature type="repeat" description="ARM" evidence="1">
    <location>
        <begin position="522"/>
        <end position="564"/>
    </location>
</feature>
<evidence type="ECO:0000256" key="1">
    <source>
        <dbReference type="PROSITE-ProRule" id="PRU00259"/>
    </source>
</evidence>
<name>A0A8T1V8Y7_9STRA</name>
<dbReference type="PANTHER" id="PTHR23315:SF7">
    <property type="entry name" value="U-BOX DOMAIN-CONTAINING PROTEIN 4"/>
    <property type="match status" value="1"/>
</dbReference>
<dbReference type="Proteomes" id="UP000694044">
    <property type="component" value="Unassembled WGS sequence"/>
</dbReference>
<comment type="caution">
    <text evidence="3">The sequence shown here is derived from an EMBL/GenBank/DDBJ whole genome shotgun (WGS) entry which is preliminary data.</text>
</comment>
<dbReference type="SMART" id="SM00567">
    <property type="entry name" value="EZ_HEAT"/>
    <property type="match status" value="3"/>
</dbReference>
<reference evidence="3" key="1">
    <citation type="submission" date="2021-02" db="EMBL/GenBank/DDBJ databases">
        <authorList>
            <person name="Palmer J.M."/>
        </authorList>
    </citation>
    <scope>NUCLEOTIDE SEQUENCE</scope>
    <source>
        <strain evidence="3">SCRP734</strain>
    </source>
</reference>
<dbReference type="InterPro" id="IPR004155">
    <property type="entry name" value="PBS_lyase_HEAT"/>
</dbReference>
<proteinExistence type="predicted"/>
<gene>
    <name evidence="3" type="ORF">PHYPSEUDO_011638</name>
</gene>
<accession>A0A8T1V8Y7</accession>
<feature type="region of interest" description="Disordered" evidence="2">
    <location>
        <begin position="176"/>
        <end position="213"/>
    </location>
</feature>